<dbReference type="Gene3D" id="1.10.1580.10">
    <property type="match status" value="1"/>
</dbReference>
<dbReference type="PANTHER" id="PTHR45782">
    <property type="entry name" value="MITOCHONDRIAL RIBOSOME-ASSOCIATED GTPASE 1"/>
    <property type="match status" value="1"/>
</dbReference>
<feature type="binding site" evidence="5">
    <location>
        <position position="177"/>
    </location>
    <ligand>
        <name>GTP</name>
        <dbReference type="ChEBI" id="CHEBI:37565"/>
    </ligand>
</feature>
<evidence type="ECO:0000259" key="6">
    <source>
        <dbReference type="Pfam" id="PF01926"/>
    </source>
</evidence>
<dbReference type="PIRSF" id="PIRSF006230">
    <property type="entry name" value="MG442"/>
    <property type="match status" value="1"/>
</dbReference>
<dbReference type="GO" id="GO:0006412">
    <property type="term" value="P:translation"/>
    <property type="evidence" value="ECO:0007669"/>
    <property type="project" value="TreeGrafter"/>
</dbReference>
<proteinExistence type="inferred from homology"/>
<keyword evidence="4" id="KW-0963">Cytoplasm</keyword>
<name>A0A7X2NTA4_9FIRM</name>
<dbReference type="InterPro" id="IPR006073">
    <property type="entry name" value="GTP-bd"/>
</dbReference>
<dbReference type="Pfam" id="PF01926">
    <property type="entry name" value="MMR_HSR1"/>
    <property type="match status" value="1"/>
</dbReference>
<evidence type="ECO:0000256" key="4">
    <source>
        <dbReference type="PIRNR" id="PIRNR006230"/>
    </source>
</evidence>
<comment type="function">
    <text evidence="4">Required for a late step of 50S ribosomal subunit assembly. Has GTPase activity.</text>
</comment>
<dbReference type="NCBIfam" id="TIGR03596">
    <property type="entry name" value="GTPase_YlqF"/>
    <property type="match status" value="1"/>
</dbReference>
<comment type="similarity">
    <text evidence="4">Belongs to the TRAFAC class YlqF/YawG GTPase family. MTG1 subfamily.</text>
</comment>
<dbReference type="Gene3D" id="3.40.50.300">
    <property type="entry name" value="P-loop containing nucleotide triphosphate hydrolases"/>
    <property type="match status" value="1"/>
</dbReference>
<evidence type="ECO:0000313" key="8">
    <source>
        <dbReference type="Proteomes" id="UP000461880"/>
    </source>
</evidence>
<protein>
    <recommendedName>
        <fullName evidence="1 4">Ribosome biogenesis GTPase A</fullName>
    </recommendedName>
</protein>
<dbReference type="GO" id="GO:0005525">
    <property type="term" value="F:GTP binding"/>
    <property type="evidence" value="ECO:0007669"/>
    <property type="project" value="UniProtKB-KW"/>
</dbReference>
<comment type="caution">
    <text evidence="7">The sequence shown here is derived from an EMBL/GenBank/DDBJ whole genome shotgun (WGS) entry which is preliminary data.</text>
</comment>
<accession>A0A7X2NTA4</accession>
<reference evidence="7 8" key="1">
    <citation type="submission" date="2019-08" db="EMBL/GenBank/DDBJ databases">
        <title>In-depth cultivation of the pig gut microbiome towards novel bacterial diversity and tailored functional studies.</title>
        <authorList>
            <person name="Wylensek D."/>
            <person name="Hitch T.C.A."/>
            <person name="Clavel T."/>
        </authorList>
    </citation>
    <scope>NUCLEOTIDE SEQUENCE [LARGE SCALE GENOMIC DNA]</scope>
    <source>
        <strain evidence="7 8">Oil+RF-744-GAM-WT-6</strain>
    </source>
</reference>
<dbReference type="SUPFAM" id="SSF52540">
    <property type="entry name" value="P-loop containing nucleoside triphosphate hydrolases"/>
    <property type="match status" value="1"/>
</dbReference>
<evidence type="ECO:0000256" key="3">
    <source>
        <dbReference type="ARBA" id="ARBA00023134"/>
    </source>
</evidence>
<gene>
    <name evidence="7" type="primary">ylqF</name>
    <name evidence="7" type="ORF">FYJ51_09725</name>
</gene>
<dbReference type="Proteomes" id="UP000461880">
    <property type="component" value="Unassembled WGS sequence"/>
</dbReference>
<dbReference type="InterPro" id="IPR027417">
    <property type="entry name" value="P-loop_NTPase"/>
</dbReference>
<dbReference type="CDD" id="cd01856">
    <property type="entry name" value="YlqF"/>
    <property type="match status" value="1"/>
</dbReference>
<evidence type="ECO:0000313" key="7">
    <source>
        <dbReference type="EMBL" id="MSS59172.1"/>
    </source>
</evidence>
<dbReference type="RefSeq" id="WP_154505326.1">
    <property type="nucleotide sequence ID" value="NZ_VUMN01000024.1"/>
</dbReference>
<dbReference type="PANTHER" id="PTHR45782:SF4">
    <property type="entry name" value="MITOCHONDRIAL RIBOSOME-ASSOCIATED GTPASE 1"/>
    <property type="match status" value="1"/>
</dbReference>
<evidence type="ECO:0000256" key="5">
    <source>
        <dbReference type="PIRSR" id="PIRSR006230-1"/>
    </source>
</evidence>
<dbReference type="AlphaFoldDB" id="A0A7X2NTA4"/>
<keyword evidence="3 4" id="KW-0342">GTP-binding</keyword>
<dbReference type="InterPro" id="IPR019991">
    <property type="entry name" value="GTP-bd_ribosome_bgen"/>
</dbReference>
<organism evidence="7 8">
    <name type="scientific">Stecheria intestinalis</name>
    <dbReference type="NCBI Taxonomy" id="2606630"/>
    <lineage>
        <taxon>Bacteria</taxon>
        <taxon>Bacillati</taxon>
        <taxon>Bacillota</taxon>
        <taxon>Erysipelotrichia</taxon>
        <taxon>Erysipelotrichales</taxon>
        <taxon>Erysipelotrichaceae</taxon>
        <taxon>Stecheria</taxon>
    </lineage>
</organism>
<feature type="binding site" evidence="5">
    <location>
        <begin position="133"/>
        <end position="138"/>
    </location>
    <ligand>
        <name>GTP</name>
        <dbReference type="ChEBI" id="CHEBI:37565"/>
    </ligand>
</feature>
<evidence type="ECO:0000256" key="2">
    <source>
        <dbReference type="ARBA" id="ARBA00022741"/>
    </source>
</evidence>
<dbReference type="GO" id="GO:0005737">
    <property type="term" value="C:cytoplasm"/>
    <property type="evidence" value="ECO:0007669"/>
    <property type="project" value="UniProtKB-SubCell"/>
</dbReference>
<dbReference type="FunFam" id="3.40.50.300:FF:000590">
    <property type="entry name" value="Ribosome biogenesis GTPase A"/>
    <property type="match status" value="1"/>
</dbReference>
<keyword evidence="2 4" id="KW-0547">Nucleotide-binding</keyword>
<dbReference type="InterPro" id="IPR023179">
    <property type="entry name" value="GTP-bd_ortho_bundle_sf"/>
</dbReference>
<feature type="domain" description="G" evidence="6">
    <location>
        <begin position="126"/>
        <end position="182"/>
    </location>
</feature>
<keyword evidence="8" id="KW-1185">Reference proteome</keyword>
<dbReference type="EMBL" id="VUMN01000024">
    <property type="protein sequence ID" value="MSS59172.1"/>
    <property type="molecule type" value="Genomic_DNA"/>
</dbReference>
<sequence length="293" mass="32939">MVAIQWYPGHMEKARREMSDQLKAVDMVIELRDARIPKSSRNPMLDQMAQGKPKLILLSKADLADPEETEKWLKSLGTKPDQKAMALDLQKDNSYRQKIVSACLELTEPKRQRMIRRGIHPRPMRAMVCGVPNAGKSTLINRIAGKNQVRTADKPGVTRKLVWIKADPNLEILDTPGVLWPKFSDPKTGSLLAATGAINEDILNLEEIAMDTIHTIRLRYPGVLEAAYGAEENIRTDVMLDQIAVYRHLAAAGEQPDRKRAAGLFLHEMRRGRLGRFTLESPDENENSTSVSE</sequence>
<comment type="subcellular location">
    <subcellularLocation>
        <location evidence="4">Cytoplasm</location>
    </subcellularLocation>
</comment>
<dbReference type="InterPro" id="IPR016478">
    <property type="entry name" value="GTPase_MTG1"/>
</dbReference>
<evidence type="ECO:0000256" key="1">
    <source>
        <dbReference type="ARBA" id="ARBA00014898"/>
    </source>
</evidence>
<dbReference type="GO" id="GO:0003924">
    <property type="term" value="F:GTPase activity"/>
    <property type="evidence" value="ECO:0007669"/>
    <property type="project" value="TreeGrafter"/>
</dbReference>